<name>A0A8D0B5B8_SALMN</name>
<dbReference type="InterPro" id="IPR000734">
    <property type="entry name" value="TAG_lipase"/>
</dbReference>
<evidence type="ECO:0000256" key="10">
    <source>
        <dbReference type="ARBA" id="ARBA00023136"/>
    </source>
</evidence>
<dbReference type="InterPro" id="IPR029058">
    <property type="entry name" value="AB_hydrolase_fold"/>
</dbReference>
<feature type="active site" description="Charge relay system" evidence="15">
    <location>
        <position position="264"/>
    </location>
</feature>
<dbReference type="PANTHER" id="PTHR11610">
    <property type="entry name" value="LIPASE"/>
    <property type="match status" value="1"/>
</dbReference>
<keyword evidence="5" id="KW-0964">Secreted</keyword>
<comment type="similarity">
    <text evidence="3 17">Belongs to the AB hydrolase superfamily. Lipase family.</text>
</comment>
<evidence type="ECO:0000256" key="6">
    <source>
        <dbReference type="ARBA" id="ARBA00022729"/>
    </source>
</evidence>
<dbReference type="GO" id="GO:0006654">
    <property type="term" value="P:phosphatidic acid biosynthetic process"/>
    <property type="evidence" value="ECO:0007669"/>
    <property type="project" value="UniProtKB-ARBA"/>
</dbReference>
<dbReference type="PANTHER" id="PTHR11610:SF12">
    <property type="entry name" value="LIPASE MEMBER H"/>
    <property type="match status" value="1"/>
</dbReference>
<keyword evidence="8" id="KW-0442">Lipid degradation</keyword>
<feature type="active site" description="Nucleophile" evidence="15">
    <location>
        <position position="170"/>
    </location>
</feature>
<evidence type="ECO:0000256" key="17">
    <source>
        <dbReference type="RuleBase" id="RU004262"/>
    </source>
</evidence>
<dbReference type="SUPFAM" id="SSF53474">
    <property type="entry name" value="alpha/beta-Hydrolases"/>
    <property type="match status" value="1"/>
</dbReference>
<dbReference type="GO" id="GO:0005615">
    <property type="term" value="C:extracellular space"/>
    <property type="evidence" value="ECO:0007669"/>
    <property type="project" value="Ensembl"/>
</dbReference>
<feature type="binding site" evidence="16">
    <location>
        <position position="213"/>
    </location>
    <ligand>
        <name>Ca(2+)</name>
        <dbReference type="ChEBI" id="CHEBI:29108"/>
    </ligand>
</feature>
<dbReference type="OMA" id="CPVVGYH"/>
<comment type="subcellular location">
    <subcellularLocation>
        <location evidence="1">Cell membrane</location>
        <topology evidence="1">Peripheral membrane protein</topology>
    </subcellularLocation>
    <subcellularLocation>
        <location evidence="2">Secreted</location>
    </subcellularLocation>
</comment>
<keyword evidence="9" id="KW-0443">Lipid metabolism</keyword>
<keyword evidence="7" id="KW-0378">Hydrolase</keyword>
<feature type="domain" description="Lipase" evidence="19">
    <location>
        <begin position="51"/>
        <end position="342"/>
    </location>
</feature>
<keyword evidence="16" id="KW-0106">Calcium</keyword>
<accession>A0A8D0B5B8</accession>
<reference evidence="20" key="2">
    <citation type="submission" date="2025-09" db="UniProtKB">
        <authorList>
            <consortium name="Ensembl"/>
        </authorList>
    </citation>
    <scope>IDENTIFICATION</scope>
</reference>
<keyword evidence="10" id="KW-0472">Membrane</keyword>
<dbReference type="Ensembl" id="ENSSMRT00000000715.1">
    <property type="protein sequence ID" value="ENSSMRP00000000583.1"/>
    <property type="gene ID" value="ENSSMRG00000000540.1"/>
</dbReference>
<dbReference type="GO" id="GO:0005886">
    <property type="term" value="C:plasma membrane"/>
    <property type="evidence" value="ECO:0007669"/>
    <property type="project" value="UniProtKB-SubCell"/>
</dbReference>
<keyword evidence="16" id="KW-0479">Metal-binding</keyword>
<dbReference type="GO" id="GO:0008201">
    <property type="term" value="F:heparin binding"/>
    <property type="evidence" value="ECO:0007669"/>
    <property type="project" value="Ensembl"/>
</dbReference>
<feature type="binding site" evidence="16">
    <location>
        <position position="210"/>
    </location>
    <ligand>
        <name>Ca(2+)</name>
        <dbReference type="ChEBI" id="CHEBI:29108"/>
    </ligand>
</feature>
<dbReference type="Gene3D" id="3.40.50.1820">
    <property type="entry name" value="alpha/beta hydrolase"/>
    <property type="match status" value="1"/>
</dbReference>
<keyword evidence="6 18" id="KW-0732">Signal</keyword>
<feature type="signal peptide" evidence="18">
    <location>
        <begin position="1"/>
        <end position="29"/>
    </location>
</feature>
<dbReference type="InterPro" id="IPR033906">
    <property type="entry name" value="Lipase_N"/>
</dbReference>
<comment type="function">
    <text evidence="14">Hydrolyzes specifically phosphatidic acid (PA) to produce 2-acyl lysophosphatidic acid (LPA; a potent bioactive lipid mediator) and fatty acid. Does not hydrolyze other phospholipids, like phosphatidylserine (PS), phosphatidylcholine (PC) and phosphatidylethanolamine (PE) or triacylglycerol (TG).</text>
</comment>
<dbReference type="FunFam" id="3.40.50.1820:FF:000063">
    <property type="entry name" value="Lipase member H"/>
    <property type="match status" value="1"/>
</dbReference>
<evidence type="ECO:0000256" key="9">
    <source>
        <dbReference type="ARBA" id="ARBA00023098"/>
    </source>
</evidence>
<evidence type="ECO:0000256" key="18">
    <source>
        <dbReference type="SAM" id="SignalP"/>
    </source>
</evidence>
<evidence type="ECO:0000256" key="11">
    <source>
        <dbReference type="ARBA" id="ARBA00023157"/>
    </source>
</evidence>
<proteinExistence type="inferred from homology"/>
<organism evidence="20 21">
    <name type="scientific">Salvator merianae</name>
    <name type="common">Argentine black and white tegu</name>
    <name type="synonym">Tupinambis merianae</name>
    <dbReference type="NCBI Taxonomy" id="96440"/>
    <lineage>
        <taxon>Eukaryota</taxon>
        <taxon>Metazoa</taxon>
        <taxon>Chordata</taxon>
        <taxon>Craniata</taxon>
        <taxon>Vertebrata</taxon>
        <taxon>Euteleostomi</taxon>
        <taxon>Lepidosauria</taxon>
        <taxon>Squamata</taxon>
        <taxon>Bifurcata</taxon>
        <taxon>Unidentata</taxon>
        <taxon>Episquamata</taxon>
        <taxon>Laterata</taxon>
        <taxon>Teiioidea</taxon>
        <taxon>Teiidae</taxon>
        <taxon>Salvator</taxon>
    </lineage>
</organism>
<evidence type="ECO:0000256" key="2">
    <source>
        <dbReference type="ARBA" id="ARBA00004613"/>
    </source>
</evidence>
<dbReference type="PRINTS" id="PR00821">
    <property type="entry name" value="TAGLIPASE"/>
</dbReference>
<feature type="chain" id="PRO_5034256075" evidence="18">
    <location>
        <begin position="30"/>
        <end position="467"/>
    </location>
</feature>
<reference evidence="20" key="1">
    <citation type="submission" date="2025-08" db="UniProtKB">
        <authorList>
            <consortium name="Ensembl"/>
        </authorList>
    </citation>
    <scope>IDENTIFICATION</scope>
</reference>
<evidence type="ECO:0000256" key="4">
    <source>
        <dbReference type="ARBA" id="ARBA00022475"/>
    </source>
</evidence>
<dbReference type="GO" id="GO:0052689">
    <property type="term" value="F:carboxylic ester hydrolase activity"/>
    <property type="evidence" value="ECO:0007669"/>
    <property type="project" value="InterPro"/>
</dbReference>
<evidence type="ECO:0000256" key="12">
    <source>
        <dbReference type="ARBA" id="ARBA00023180"/>
    </source>
</evidence>
<comment type="catalytic activity">
    <reaction evidence="13">
        <text>1-hexadecanoyl-2-(9Z-octadecenoyl)-sn-glycero-3-phosphate + H2O = 2-(9Z-octadecenoyl)-sn-glycero-3-phosphate + hexadecanoate + H(+)</text>
        <dbReference type="Rhea" id="RHEA:40943"/>
        <dbReference type="ChEBI" id="CHEBI:7896"/>
        <dbReference type="ChEBI" id="CHEBI:15377"/>
        <dbReference type="ChEBI" id="CHEBI:15378"/>
        <dbReference type="ChEBI" id="CHEBI:64839"/>
        <dbReference type="ChEBI" id="CHEBI:77593"/>
    </reaction>
    <physiologicalReaction direction="left-to-right" evidence="13">
        <dbReference type="Rhea" id="RHEA:40944"/>
    </physiologicalReaction>
</comment>
<evidence type="ECO:0000313" key="20">
    <source>
        <dbReference type="Ensembl" id="ENSSMRP00000000583.1"/>
    </source>
</evidence>
<dbReference type="InterPro" id="IPR013818">
    <property type="entry name" value="Lipase"/>
</dbReference>
<dbReference type="GO" id="GO:0046872">
    <property type="term" value="F:metal ion binding"/>
    <property type="evidence" value="ECO:0007669"/>
    <property type="project" value="UniProtKB-KW"/>
</dbReference>
<evidence type="ECO:0000256" key="13">
    <source>
        <dbReference type="ARBA" id="ARBA00048637"/>
    </source>
</evidence>
<keyword evidence="4" id="KW-1003">Cell membrane</keyword>
<evidence type="ECO:0000256" key="3">
    <source>
        <dbReference type="ARBA" id="ARBA00010701"/>
    </source>
</evidence>
<sequence length="467" mass="52583">MWTLHAVFQGLLMLGLCVFTCLMASYGTAGIEQKCPEFTALNIAHAVIGVDLKVQLLLYTRSNKKCAENLIDLNLTTSLNLNVTKESIFVIHGYRPTGSPPVWINQIKELLLEKEDANIILVDWNRGATTAFYPNAVKNAKKVVEILNNFIEEMLINGASLDSVYMIGVSLGAHIAGFVGKAYKGKIRRITALDPAGPSFTEALPTERLDHSDAQFVDVIHTDTDALGYEKPLGNIDFYPNGGKDQPGCPQTLLAGMQYFKCDHQRSVFLYMSSLTNNCNVTSYPCDSYVDYRNGKCVSCKAFQPLPCPILGYYADKWKDRLIDKDPPMTTAYFDTSDKDPFCMYHYFMDIVIWNKNSRSGFINIKIIDNGGNTTESKINSDAATFLQYRQVNLLAGFYEDFDSVSKIALTFSTRNTIGPKYKLRVLQIRLKSLSNPDWINLCRYDFILVENIETTFRPIPCQDMDM</sequence>
<dbReference type="Proteomes" id="UP000694421">
    <property type="component" value="Unplaced"/>
</dbReference>
<protein>
    <submittedName>
        <fullName evidence="20">Lipase H</fullName>
    </submittedName>
</protein>
<evidence type="ECO:0000256" key="15">
    <source>
        <dbReference type="PIRSR" id="PIRSR000865-1"/>
    </source>
</evidence>
<dbReference type="AlphaFoldDB" id="A0A8D0B5B8"/>
<evidence type="ECO:0000256" key="5">
    <source>
        <dbReference type="ARBA" id="ARBA00022525"/>
    </source>
</evidence>
<evidence type="ECO:0000256" key="7">
    <source>
        <dbReference type="ARBA" id="ARBA00022801"/>
    </source>
</evidence>
<dbReference type="CDD" id="cd00707">
    <property type="entry name" value="Pancreat_lipase_like"/>
    <property type="match status" value="1"/>
</dbReference>
<feature type="binding site" evidence="16">
    <location>
        <position position="208"/>
    </location>
    <ligand>
        <name>Ca(2+)</name>
        <dbReference type="ChEBI" id="CHEBI:29108"/>
    </ligand>
</feature>
<evidence type="ECO:0000256" key="8">
    <source>
        <dbReference type="ARBA" id="ARBA00022963"/>
    </source>
</evidence>
<evidence type="ECO:0000313" key="21">
    <source>
        <dbReference type="Proteomes" id="UP000694421"/>
    </source>
</evidence>
<keyword evidence="12" id="KW-0325">Glycoprotein</keyword>
<dbReference type="GO" id="GO:0016042">
    <property type="term" value="P:lipid catabolic process"/>
    <property type="evidence" value="ECO:0007669"/>
    <property type="project" value="UniProtKB-KW"/>
</dbReference>
<evidence type="ECO:0000256" key="16">
    <source>
        <dbReference type="PIRSR" id="PIRSR000865-2"/>
    </source>
</evidence>
<keyword evidence="11" id="KW-1015">Disulfide bond</keyword>
<dbReference type="GO" id="GO:0004620">
    <property type="term" value="F:phospholipase activity"/>
    <property type="evidence" value="ECO:0007669"/>
    <property type="project" value="Ensembl"/>
</dbReference>
<dbReference type="InterPro" id="IPR016272">
    <property type="entry name" value="Lipase_LIPH"/>
</dbReference>
<dbReference type="Pfam" id="PF00151">
    <property type="entry name" value="Lipase"/>
    <property type="match status" value="1"/>
</dbReference>
<dbReference type="PIRSF" id="PIRSF000865">
    <property type="entry name" value="Lipoprotein_lipase_LIPH"/>
    <property type="match status" value="1"/>
</dbReference>
<evidence type="ECO:0000256" key="14">
    <source>
        <dbReference type="ARBA" id="ARBA00049600"/>
    </source>
</evidence>
<keyword evidence="21" id="KW-1185">Reference proteome</keyword>
<evidence type="ECO:0000256" key="1">
    <source>
        <dbReference type="ARBA" id="ARBA00004202"/>
    </source>
</evidence>
<dbReference type="GeneTree" id="ENSGT00940000156285"/>
<feature type="active site" description="Charge relay system" evidence="15">
    <location>
        <position position="194"/>
    </location>
</feature>
<evidence type="ECO:0000259" key="19">
    <source>
        <dbReference type="Pfam" id="PF00151"/>
    </source>
</evidence>